<reference evidence="2" key="1">
    <citation type="journal article" date="2023" name="G3 (Bethesda)">
        <title>Genome assembly and association tests identify interacting loci associated with vigor, precocity, and sex in interspecific pistachio rootstocks.</title>
        <authorList>
            <person name="Palmer W."/>
            <person name="Jacygrad E."/>
            <person name="Sagayaradj S."/>
            <person name="Cavanaugh K."/>
            <person name="Han R."/>
            <person name="Bertier L."/>
            <person name="Beede B."/>
            <person name="Kafkas S."/>
            <person name="Golino D."/>
            <person name="Preece J."/>
            <person name="Michelmore R."/>
        </authorList>
    </citation>
    <scope>NUCLEOTIDE SEQUENCE [LARGE SCALE GENOMIC DNA]</scope>
</reference>
<dbReference type="Proteomes" id="UP001164250">
    <property type="component" value="Chromosome 6"/>
</dbReference>
<name>A0ACC1B8R1_9ROSI</name>
<protein>
    <submittedName>
        <fullName evidence="1">Uncharacterized protein</fullName>
    </submittedName>
</protein>
<dbReference type="EMBL" id="CM047902">
    <property type="protein sequence ID" value="KAJ0095324.1"/>
    <property type="molecule type" value="Genomic_DNA"/>
</dbReference>
<evidence type="ECO:0000313" key="1">
    <source>
        <dbReference type="EMBL" id="KAJ0095324.1"/>
    </source>
</evidence>
<evidence type="ECO:0000313" key="2">
    <source>
        <dbReference type="Proteomes" id="UP001164250"/>
    </source>
</evidence>
<keyword evidence="2" id="KW-1185">Reference proteome</keyword>
<gene>
    <name evidence="1" type="ORF">Patl1_16717</name>
</gene>
<comment type="caution">
    <text evidence="1">The sequence shown here is derived from an EMBL/GenBank/DDBJ whole genome shotgun (WGS) entry which is preliminary data.</text>
</comment>
<sequence length="355" mass="40248">MLGSFYFEIQTKIQSHPMSRGCWNCGQNGHSSQTCPNSDFKLSGIRVGLLRRSLSTGHLSHHNLRLSPEKSDYGDGYLSEDLECGRRPREGGRRAILKKFPLSRNMPIELAGYGRGSYFTRETRKEKRSNLFDIVEDEDHFDANAMSLLPPTECNHIRDDTNQKNSNTGEEDAESSIGSTTGTEYYSCIVELDNNNNGVNEAHQRTNDYYKRVTLKWIFVISNFVCEILTALFEQLSSPHQSHYALIGMTMSLAATIICVIEIVYKCRQQKVTWRIRGKIYWFYHPPPSHKCFGTFKDILGFACATLQSISGVISYTLYLKHGNSPVKISLCSVVFALGLLCSKFCDEQEKVDID</sequence>
<accession>A0ACC1B8R1</accession>
<proteinExistence type="predicted"/>
<organism evidence="1 2">
    <name type="scientific">Pistacia atlantica</name>
    <dbReference type="NCBI Taxonomy" id="434234"/>
    <lineage>
        <taxon>Eukaryota</taxon>
        <taxon>Viridiplantae</taxon>
        <taxon>Streptophyta</taxon>
        <taxon>Embryophyta</taxon>
        <taxon>Tracheophyta</taxon>
        <taxon>Spermatophyta</taxon>
        <taxon>Magnoliopsida</taxon>
        <taxon>eudicotyledons</taxon>
        <taxon>Gunneridae</taxon>
        <taxon>Pentapetalae</taxon>
        <taxon>rosids</taxon>
        <taxon>malvids</taxon>
        <taxon>Sapindales</taxon>
        <taxon>Anacardiaceae</taxon>
        <taxon>Pistacia</taxon>
    </lineage>
</organism>